<sequence length="310" mass="34580">MLPPVESAVNSSNPKFEALYNDLCKNKLNTDGTTKLDAKAQKERDGLSEELRKARIDTAKRSLITSGLQDLFYRPGSLPEDLQELVAVIAALLEGQIAEEDRDLLRDDLVKFKQNIKPISIALSKLFQQDANSLAAIIDPDDPPPVDNLPSQIKDLRTSIATSKATASRSRLELAQEVSSLHSTYRQAIETSIRILEQTIHGSVARSTKAKADYLVLVAEGMSKKLSLQHGQLMSQLYSSEMQEVLRTKAEEIETRSRTTKRKVREAEEKLEEYRKAGGGLKGMAMEYAEILKESERVKAEVARLQDGKR</sequence>
<protein>
    <submittedName>
        <fullName evidence="1">Uncharacterized protein</fullName>
    </submittedName>
</protein>
<name>A0ACC3MJG8_9PEZI</name>
<accession>A0ACC3MJG8</accession>
<evidence type="ECO:0000313" key="1">
    <source>
        <dbReference type="EMBL" id="KAK3696035.1"/>
    </source>
</evidence>
<organism evidence="1 2">
    <name type="scientific">Vermiconidia calcicola</name>
    <dbReference type="NCBI Taxonomy" id="1690605"/>
    <lineage>
        <taxon>Eukaryota</taxon>
        <taxon>Fungi</taxon>
        <taxon>Dikarya</taxon>
        <taxon>Ascomycota</taxon>
        <taxon>Pezizomycotina</taxon>
        <taxon>Dothideomycetes</taxon>
        <taxon>Dothideomycetidae</taxon>
        <taxon>Mycosphaerellales</taxon>
        <taxon>Extremaceae</taxon>
        <taxon>Vermiconidia</taxon>
    </lineage>
</organism>
<keyword evidence="2" id="KW-1185">Reference proteome</keyword>
<proteinExistence type="predicted"/>
<dbReference type="EMBL" id="JAUTXU010000248">
    <property type="protein sequence ID" value="KAK3696035.1"/>
    <property type="molecule type" value="Genomic_DNA"/>
</dbReference>
<reference evidence="1" key="1">
    <citation type="submission" date="2023-07" db="EMBL/GenBank/DDBJ databases">
        <title>Black Yeasts Isolated from many extreme environments.</title>
        <authorList>
            <person name="Coleine C."/>
            <person name="Stajich J.E."/>
            <person name="Selbmann L."/>
        </authorList>
    </citation>
    <scope>NUCLEOTIDE SEQUENCE</scope>
    <source>
        <strain evidence="1">CCFEE 5714</strain>
    </source>
</reference>
<gene>
    <name evidence="1" type="ORF">LTR37_018177</name>
</gene>
<dbReference type="Proteomes" id="UP001281147">
    <property type="component" value="Unassembled WGS sequence"/>
</dbReference>
<evidence type="ECO:0000313" key="2">
    <source>
        <dbReference type="Proteomes" id="UP001281147"/>
    </source>
</evidence>
<comment type="caution">
    <text evidence="1">The sequence shown here is derived from an EMBL/GenBank/DDBJ whole genome shotgun (WGS) entry which is preliminary data.</text>
</comment>